<dbReference type="InterPro" id="IPR037473">
    <property type="entry name" value="Lcp-like"/>
</dbReference>
<dbReference type="Proteomes" id="UP000255082">
    <property type="component" value="Unassembled WGS sequence"/>
</dbReference>
<sequence length="419" mass="46868">MHRLTDRVPYPPFLTARPLSFAMRHLAPGDVRVTAEQRGAYLRQWTRCGDPEADAVANMFARLPTGEGRRMFETALEEGIDALEDPPVELVKFFASVDDIPYWVDPDEIDLACRVIGRTGLLGIASLAMLALCGGYLASRVTKPLVRTGELERMAPRRLAETLAWWTEVTTPGGMARFECGFTTTVRVRLMHALVRAGMSRREDWDYDAWDHPLNASQLAGTSMLFGFAHLAGSRACGLHISPRERQAVCSLWRWVAHVMGVRPEITPSTERDLWRLFFLQADYEFRAPDADSRRLARALVDAIGPMMSGQGTSRLHRIRRAATTQLLCAYARLLLGARNANHLGLPDRKLFQGIVITAAAAITALDYPRRLIPGATRWCERAGRRTQLAMTHRVTHACRADTTYTRHDRAPTPGTGRP</sequence>
<proteinExistence type="predicted"/>
<reference evidence="2 3" key="1">
    <citation type="submission" date="2018-06" db="EMBL/GenBank/DDBJ databases">
        <authorList>
            <consortium name="Pathogen Informatics"/>
            <person name="Doyle S."/>
        </authorList>
    </citation>
    <scope>NUCLEOTIDE SEQUENCE [LARGE SCALE GENOMIC DNA]</scope>
    <source>
        <strain evidence="2 3">NCTC13184</strain>
    </source>
</reference>
<dbReference type="AlphaFoldDB" id="A0A378WJY2"/>
<dbReference type="GO" id="GO:0016491">
    <property type="term" value="F:oxidoreductase activity"/>
    <property type="evidence" value="ECO:0007669"/>
    <property type="project" value="InterPro"/>
</dbReference>
<evidence type="ECO:0000313" key="2">
    <source>
        <dbReference type="EMBL" id="SUA40714.1"/>
    </source>
</evidence>
<dbReference type="RefSeq" id="WP_062966570.1">
    <property type="nucleotide sequence ID" value="NZ_UGRU01000001.1"/>
</dbReference>
<organism evidence="2 3">
    <name type="scientific">Nocardia africana</name>
    <dbReference type="NCBI Taxonomy" id="134964"/>
    <lineage>
        <taxon>Bacteria</taxon>
        <taxon>Bacillati</taxon>
        <taxon>Actinomycetota</taxon>
        <taxon>Actinomycetes</taxon>
        <taxon>Mycobacteriales</taxon>
        <taxon>Nocardiaceae</taxon>
        <taxon>Nocardia</taxon>
    </lineage>
</organism>
<dbReference type="InterPro" id="IPR018713">
    <property type="entry name" value="MPAB/Lcp_cat_dom"/>
</dbReference>
<accession>A0A378WJY2</accession>
<evidence type="ECO:0000259" key="1">
    <source>
        <dbReference type="Pfam" id="PF09995"/>
    </source>
</evidence>
<dbReference type="PANTHER" id="PTHR37539">
    <property type="entry name" value="SECRETED PROTEIN-RELATED"/>
    <property type="match status" value="1"/>
</dbReference>
<name>A0A378WJY2_9NOCA</name>
<dbReference type="EMBL" id="UGRU01000001">
    <property type="protein sequence ID" value="SUA40714.1"/>
    <property type="molecule type" value="Genomic_DNA"/>
</dbReference>
<gene>
    <name evidence="2" type="ORF">NCTC13184_00035</name>
</gene>
<protein>
    <recommendedName>
        <fullName evidence="1">ER-bound oxygenase mpaB/mpaB'/Rubber oxygenase catalytic domain-containing protein</fullName>
    </recommendedName>
</protein>
<feature type="domain" description="ER-bound oxygenase mpaB/mpaB'/Rubber oxygenase catalytic" evidence="1">
    <location>
        <begin position="127"/>
        <end position="350"/>
    </location>
</feature>
<dbReference type="Pfam" id="PF09995">
    <property type="entry name" value="MPAB_Lcp_cat"/>
    <property type="match status" value="1"/>
</dbReference>
<dbReference type="PANTHER" id="PTHR37539:SF1">
    <property type="entry name" value="ER-BOUND OXYGENASE MPAB_MPAB'_RUBBER OXYGENASE CATALYTIC DOMAIN-CONTAINING PROTEIN"/>
    <property type="match status" value="1"/>
</dbReference>
<evidence type="ECO:0000313" key="3">
    <source>
        <dbReference type="Proteomes" id="UP000255082"/>
    </source>
</evidence>
<dbReference type="OrthoDB" id="7614910at2"/>